<gene>
    <name evidence="2" type="ORF">CCHLO57077_00018272</name>
</gene>
<keyword evidence="3" id="KW-1185">Reference proteome</keyword>
<comment type="caution">
    <text evidence="2">The sequence shown here is derived from an EMBL/GenBank/DDBJ whole genome shotgun (WGS) entry which is preliminary data.</text>
</comment>
<feature type="compositionally biased region" description="Basic and acidic residues" evidence="1">
    <location>
        <begin position="271"/>
        <end position="287"/>
    </location>
</feature>
<evidence type="ECO:0000313" key="3">
    <source>
        <dbReference type="Proteomes" id="UP001160390"/>
    </source>
</evidence>
<dbReference type="Proteomes" id="UP001160390">
    <property type="component" value="Unassembled WGS sequence"/>
</dbReference>
<protein>
    <submittedName>
        <fullName evidence="2">Uncharacterized protein</fullName>
    </submittedName>
</protein>
<evidence type="ECO:0000256" key="1">
    <source>
        <dbReference type="SAM" id="MobiDB-lite"/>
    </source>
</evidence>
<feature type="region of interest" description="Disordered" evidence="1">
    <location>
        <begin position="250"/>
        <end position="291"/>
    </location>
</feature>
<name>A0AA35LQH4_9HYPO</name>
<organism evidence="2 3">
    <name type="scientific">Clonostachys chloroleuca</name>
    <dbReference type="NCBI Taxonomy" id="1926264"/>
    <lineage>
        <taxon>Eukaryota</taxon>
        <taxon>Fungi</taxon>
        <taxon>Dikarya</taxon>
        <taxon>Ascomycota</taxon>
        <taxon>Pezizomycotina</taxon>
        <taxon>Sordariomycetes</taxon>
        <taxon>Hypocreomycetidae</taxon>
        <taxon>Hypocreales</taxon>
        <taxon>Bionectriaceae</taxon>
        <taxon>Clonostachys</taxon>
    </lineage>
</organism>
<reference evidence="2" key="1">
    <citation type="submission" date="2023-01" db="EMBL/GenBank/DDBJ databases">
        <authorList>
            <person name="Piombo E."/>
        </authorList>
    </citation>
    <scope>NUCLEOTIDE SEQUENCE</scope>
</reference>
<dbReference type="EMBL" id="CABFNP030000478">
    <property type="protein sequence ID" value="CAI6028210.1"/>
    <property type="molecule type" value="Genomic_DNA"/>
</dbReference>
<evidence type="ECO:0000313" key="2">
    <source>
        <dbReference type="EMBL" id="CAI6028210.1"/>
    </source>
</evidence>
<accession>A0AA35LQH4</accession>
<dbReference type="AlphaFoldDB" id="A0AA35LQH4"/>
<proteinExistence type="predicted"/>
<sequence length="340" mass="39666">MAETVDTQVPTESTLSSSEVKRYLHKDVQKEAALAAVAATYEERFPRMYTYNGEFARCFEAIRDEEGKAKFTEETLETAKALQPAIDYYSNVLPSEFLLLPFFSDKNGRSAHFGPLPPVADSDVHRFQNGLYRLQSMYEIVRRDISSVGIHYGLDRKTVRPYSRLQLNQAKMLHEMFVYRMFQVCDKHLDDIERRKFRPDPAARKPRDMVIIRGIVCHGLKFMHEFETQTTYKGREELIRKITKRAHWGEPDFWEGPTELSEDQSSAEQPSEEKLSEEQPSEERPSEDQLLEELCAIQRTFDNLLGELPERYDEVIKFEEWAKRARQEYKSGHIHPAGDN</sequence>